<keyword evidence="2" id="KW-1185">Reference proteome</keyword>
<name>A0A327YCA4_9BACL</name>
<reference evidence="1 2" key="1">
    <citation type="submission" date="2018-06" db="EMBL/GenBank/DDBJ databases">
        <title>Genomic Encyclopedia of Type Strains, Phase III (KMG-III): the genomes of soil and plant-associated and newly described type strains.</title>
        <authorList>
            <person name="Whitman W."/>
        </authorList>
    </citation>
    <scope>NUCLEOTIDE SEQUENCE [LARGE SCALE GENOMIC DNA]</scope>
    <source>
        <strain evidence="1 2">CGMCC 1.8979</strain>
    </source>
</reference>
<sequence length="58" mass="6835">MNNRFRACATCVHYGIIKTAAGQQFLCTRLGYETKPFYKFNCWVPKEQVKRRMETEGL</sequence>
<dbReference type="AlphaFoldDB" id="A0A327YCA4"/>
<proteinExistence type="predicted"/>
<gene>
    <name evidence="1" type="ORF">B0I26_110106</name>
</gene>
<dbReference type="Proteomes" id="UP000248555">
    <property type="component" value="Unassembled WGS sequence"/>
</dbReference>
<evidence type="ECO:0000313" key="1">
    <source>
        <dbReference type="EMBL" id="RAK18474.1"/>
    </source>
</evidence>
<evidence type="ECO:0000313" key="2">
    <source>
        <dbReference type="Proteomes" id="UP000248555"/>
    </source>
</evidence>
<dbReference type="RefSeq" id="WP_181502883.1">
    <property type="nucleotide sequence ID" value="NZ_QLMH01000010.1"/>
</dbReference>
<organism evidence="1 2">
    <name type="scientific">Paranoxybacillus vitaminiphilus</name>
    <dbReference type="NCBI Taxonomy" id="581036"/>
    <lineage>
        <taxon>Bacteria</taxon>
        <taxon>Bacillati</taxon>
        <taxon>Bacillota</taxon>
        <taxon>Bacilli</taxon>
        <taxon>Bacillales</taxon>
        <taxon>Anoxybacillaceae</taxon>
        <taxon>Paranoxybacillus</taxon>
    </lineage>
</organism>
<protein>
    <submittedName>
        <fullName evidence="1">Uncharacterized protein</fullName>
    </submittedName>
</protein>
<dbReference type="EMBL" id="QLMH01000010">
    <property type="protein sequence ID" value="RAK18474.1"/>
    <property type="molecule type" value="Genomic_DNA"/>
</dbReference>
<accession>A0A327YCA4</accession>
<comment type="caution">
    <text evidence="1">The sequence shown here is derived from an EMBL/GenBank/DDBJ whole genome shotgun (WGS) entry which is preliminary data.</text>
</comment>